<dbReference type="SUPFAM" id="SSF56784">
    <property type="entry name" value="HAD-like"/>
    <property type="match status" value="1"/>
</dbReference>
<evidence type="ECO:0000313" key="2">
    <source>
        <dbReference type="EMBL" id="QCK88884.1"/>
    </source>
</evidence>
<sequence>MSDIRVISCDVFDTLLLRDERSERSRIIAAERRFASLLGERGFTVSPDLLVDLRIEIQKLAFRAMNVDDRGEVRLTDIVARQLRVLGLPQDLVEARLAIEIEIEKASLSANRALADALRTQKLAGLRIVAVSDTTLPARHVAELIRHFHGDHLIDQVYSSADQGETKRRGDLFPTVARLEDVAPRLMLHIGDDALADVKAAAGQGLQTLHLPRSRLGHAVRRAHGGATEMARRLRRRLRSSARGMPPAADRHGFGRDILGPIVAQFSLLIWLYADQAGSDGDARLMFCARGGVGIREAFERVLAKLDLPLAVGRETLMVSRLVAARSAVLARSPAALEELSREFRGSSFADVARALGGGDYQLAPSWHEPFAADILFDLLFGETGLAVLADIETQNRLFTRHFAECAAGARRIILCDTGLYGSTQRLLAAGFPDLAIETIQFARANYKGHSEAHFPRVAGLVVQQNLYNPLKPETAVLRYWHLVESLFEPAVPSVKLFHAEADGEVRANSGNLAYGAVDPAAANDLLAGALAYIDGLPQGGGATVLRDAEIAWRRLQKAITRPSHQEVACLEVGERSVDFGRSGTVRVVETGSRAGIGARLASIKAQLWREGAIVREFPMTRPALLALLETLHALRGLSARLQR</sequence>
<reference evidence="2 3" key="1">
    <citation type="submission" date="2019-04" db="EMBL/GenBank/DDBJ databases">
        <title>Phreatobacter aquaticus sp. nov.</title>
        <authorList>
            <person name="Choi A."/>
            <person name="Baek K."/>
        </authorList>
    </citation>
    <scope>NUCLEOTIDE SEQUENCE [LARGE SCALE GENOMIC DNA]</scope>
    <source>
        <strain evidence="2 3">NMCR1094</strain>
    </source>
</reference>
<proteinExistence type="predicted"/>
<protein>
    <submittedName>
        <fullName evidence="2">Hydrolase</fullName>
    </submittedName>
</protein>
<dbReference type="GO" id="GO:0016787">
    <property type="term" value="F:hydrolase activity"/>
    <property type="evidence" value="ECO:0007669"/>
    <property type="project" value="UniProtKB-KW"/>
</dbReference>
<evidence type="ECO:0000313" key="3">
    <source>
        <dbReference type="Proteomes" id="UP000298588"/>
    </source>
</evidence>
<dbReference type="AlphaFoldDB" id="A0A4D7QU75"/>
<dbReference type="KEGG" id="paqt:E8L99_19770"/>
<dbReference type="InterPro" id="IPR051540">
    <property type="entry name" value="S-2-haloacid_dehalogenase"/>
</dbReference>
<dbReference type="OrthoDB" id="9816564at2"/>
<dbReference type="EMBL" id="CP039865">
    <property type="protein sequence ID" value="QCK88884.1"/>
    <property type="molecule type" value="Genomic_DNA"/>
</dbReference>
<dbReference type="PANTHER" id="PTHR43316">
    <property type="entry name" value="HYDROLASE, HALOACID DELAHOGENASE-RELATED"/>
    <property type="match status" value="1"/>
</dbReference>
<dbReference type="InterPro" id="IPR023214">
    <property type="entry name" value="HAD_sf"/>
</dbReference>
<keyword evidence="1 2" id="KW-0378">Hydrolase</keyword>
<dbReference type="CDD" id="cd01427">
    <property type="entry name" value="HAD_like"/>
    <property type="match status" value="1"/>
</dbReference>
<dbReference type="Gene3D" id="3.40.50.1000">
    <property type="entry name" value="HAD superfamily/HAD-like"/>
    <property type="match status" value="1"/>
</dbReference>
<dbReference type="Proteomes" id="UP000298588">
    <property type="component" value="Chromosome"/>
</dbReference>
<keyword evidence="3" id="KW-1185">Reference proteome</keyword>
<accession>A0A4D7QU75</accession>
<gene>
    <name evidence="2" type="ORF">E8L99_19770</name>
</gene>
<organism evidence="2 3">
    <name type="scientific">Phreatobacter aquaticus</name>
    <dbReference type="NCBI Taxonomy" id="2570229"/>
    <lineage>
        <taxon>Bacteria</taxon>
        <taxon>Pseudomonadati</taxon>
        <taxon>Pseudomonadota</taxon>
        <taxon>Alphaproteobacteria</taxon>
        <taxon>Hyphomicrobiales</taxon>
        <taxon>Phreatobacteraceae</taxon>
        <taxon>Phreatobacter</taxon>
    </lineage>
</organism>
<name>A0A4D7QU75_9HYPH</name>
<evidence type="ECO:0000256" key="1">
    <source>
        <dbReference type="ARBA" id="ARBA00022801"/>
    </source>
</evidence>
<dbReference type="InterPro" id="IPR036412">
    <property type="entry name" value="HAD-like_sf"/>
</dbReference>